<dbReference type="EMBL" id="UYRU01019740">
    <property type="protein sequence ID" value="VDK54739.1"/>
    <property type="molecule type" value="Genomic_DNA"/>
</dbReference>
<keyword evidence="2" id="KW-1185">Reference proteome</keyword>
<dbReference type="AlphaFoldDB" id="A0A3P6R0Z1"/>
<gene>
    <name evidence="1" type="ORF">DILT_LOCUS2048</name>
</gene>
<name>A0A3P6R0Z1_DIBLA</name>
<proteinExistence type="predicted"/>
<dbReference type="Proteomes" id="UP000281553">
    <property type="component" value="Unassembled WGS sequence"/>
</dbReference>
<protein>
    <submittedName>
        <fullName evidence="1">Uncharacterized protein</fullName>
    </submittedName>
</protein>
<evidence type="ECO:0000313" key="1">
    <source>
        <dbReference type="EMBL" id="VDK54739.1"/>
    </source>
</evidence>
<reference evidence="1 2" key="1">
    <citation type="submission" date="2018-11" db="EMBL/GenBank/DDBJ databases">
        <authorList>
            <consortium name="Pathogen Informatics"/>
        </authorList>
    </citation>
    <scope>NUCLEOTIDE SEQUENCE [LARGE SCALE GENOMIC DNA]</scope>
</reference>
<organism evidence="1 2">
    <name type="scientific">Dibothriocephalus latus</name>
    <name type="common">Fish tapeworm</name>
    <name type="synonym">Diphyllobothrium latum</name>
    <dbReference type="NCBI Taxonomy" id="60516"/>
    <lineage>
        <taxon>Eukaryota</taxon>
        <taxon>Metazoa</taxon>
        <taxon>Spiralia</taxon>
        <taxon>Lophotrochozoa</taxon>
        <taxon>Platyhelminthes</taxon>
        <taxon>Cestoda</taxon>
        <taxon>Eucestoda</taxon>
        <taxon>Diphyllobothriidea</taxon>
        <taxon>Diphyllobothriidae</taxon>
        <taxon>Dibothriocephalus</taxon>
    </lineage>
</organism>
<evidence type="ECO:0000313" key="2">
    <source>
        <dbReference type="Proteomes" id="UP000281553"/>
    </source>
</evidence>
<sequence length="154" mass="16860">MCLKPCAENILKTRRPICPVCRIPFTRVDLKPFLFYNQLQNILPNVKKPEGKGEKKVEVKLTCGNCAECGRPVGDREKDLRAGTLFSGLICADCQATERLINSAESCCLASASPNEDSIISTQSSVENDAEFCLDVTCSGQPKCKKTHICVMAT</sequence>
<dbReference type="OrthoDB" id="6105938at2759"/>
<accession>A0A3P6R0Z1</accession>